<dbReference type="GO" id="GO:0016491">
    <property type="term" value="F:oxidoreductase activity"/>
    <property type="evidence" value="ECO:0007669"/>
    <property type="project" value="InterPro"/>
</dbReference>
<proteinExistence type="predicted"/>
<dbReference type="Pfam" id="PF02915">
    <property type="entry name" value="Rubrerythrin"/>
    <property type="match status" value="1"/>
</dbReference>
<organism evidence="2">
    <name type="scientific">hydrocarbon metagenome</name>
    <dbReference type="NCBI Taxonomy" id="938273"/>
    <lineage>
        <taxon>unclassified sequences</taxon>
        <taxon>metagenomes</taxon>
        <taxon>ecological metagenomes</taxon>
    </lineage>
</organism>
<evidence type="ECO:0000259" key="1">
    <source>
        <dbReference type="Pfam" id="PF02915"/>
    </source>
</evidence>
<evidence type="ECO:0000313" key="2">
    <source>
        <dbReference type="EMBL" id="KUG21478.1"/>
    </source>
</evidence>
<dbReference type="AlphaFoldDB" id="A0A0W8FKM5"/>
<dbReference type="PANTHER" id="PTHR33531:SF7">
    <property type="entry name" value="HYPOTHETICAL MEMBRANE PROTEIN, CONSERVED"/>
    <property type="match status" value="1"/>
</dbReference>
<dbReference type="EMBL" id="LNQE01001061">
    <property type="protein sequence ID" value="KUG21478.1"/>
    <property type="molecule type" value="Genomic_DNA"/>
</dbReference>
<dbReference type="GO" id="GO:0046872">
    <property type="term" value="F:metal ion binding"/>
    <property type="evidence" value="ECO:0007669"/>
    <property type="project" value="InterPro"/>
</dbReference>
<gene>
    <name evidence="2" type="ORF">ASZ90_008771</name>
</gene>
<dbReference type="InterPro" id="IPR012347">
    <property type="entry name" value="Ferritin-like"/>
</dbReference>
<dbReference type="InterPro" id="IPR003251">
    <property type="entry name" value="Rr_diiron-bd_dom"/>
</dbReference>
<dbReference type="InterPro" id="IPR009078">
    <property type="entry name" value="Ferritin-like_SF"/>
</dbReference>
<name>A0A0W8FKM5_9ZZZZ</name>
<dbReference type="PANTHER" id="PTHR33531">
    <property type="entry name" value="RUBRERYTHRIN SUBFAMILY"/>
    <property type="match status" value="1"/>
</dbReference>
<comment type="caution">
    <text evidence="2">The sequence shown here is derived from an EMBL/GenBank/DDBJ whole genome shotgun (WGS) entry which is preliminary data.</text>
</comment>
<reference evidence="2" key="1">
    <citation type="journal article" date="2015" name="Proc. Natl. Acad. Sci. U.S.A.">
        <title>Networks of energetic and metabolic interactions define dynamics in microbial communities.</title>
        <authorList>
            <person name="Embree M."/>
            <person name="Liu J.K."/>
            <person name="Al-Bassam M.M."/>
            <person name="Zengler K."/>
        </authorList>
    </citation>
    <scope>NUCLEOTIDE SEQUENCE</scope>
</reference>
<dbReference type="SUPFAM" id="SSF47240">
    <property type="entry name" value="Ferritin-like"/>
    <property type="match status" value="1"/>
</dbReference>
<sequence>MSVFAASDIMEVAIRIEENGVNFYKFAEQIAKKEDEKKLFAQLAQAEVAHKKTFEKLFAGMEKSNLTESYEGEFGAYLRSYVDNNLIFTKEIMDKQLSNIKDTAGALDFAIQRELDSILYYHEIKKLVPAAQHDALEKIIEEERKHFQSLTAMKKCME</sequence>
<dbReference type="Gene3D" id="1.20.1260.10">
    <property type="match status" value="1"/>
</dbReference>
<feature type="domain" description="Rubrerythrin diiron-binding" evidence="1">
    <location>
        <begin position="8"/>
        <end position="153"/>
    </location>
</feature>
<protein>
    <submittedName>
        <fullName evidence="2">Rubrerythrin</fullName>
    </submittedName>
</protein>
<dbReference type="CDD" id="cd01045">
    <property type="entry name" value="Ferritin_like_AB"/>
    <property type="match status" value="1"/>
</dbReference>
<accession>A0A0W8FKM5</accession>